<dbReference type="Pfam" id="PF12833">
    <property type="entry name" value="HTH_18"/>
    <property type="match status" value="1"/>
</dbReference>
<keyword evidence="4" id="KW-0812">Transmembrane</keyword>
<dbReference type="PROSITE" id="PS01124">
    <property type="entry name" value="HTH_ARAC_FAMILY_2"/>
    <property type="match status" value="1"/>
</dbReference>
<keyword evidence="4" id="KW-0472">Membrane</keyword>
<evidence type="ECO:0000256" key="4">
    <source>
        <dbReference type="SAM" id="Phobius"/>
    </source>
</evidence>
<feature type="transmembrane region" description="Helical" evidence="4">
    <location>
        <begin position="6"/>
        <end position="26"/>
    </location>
</feature>
<evidence type="ECO:0000313" key="7">
    <source>
        <dbReference type="Proteomes" id="UP000095552"/>
    </source>
</evidence>
<name>A0A1E5T0S9_9BACT</name>
<dbReference type="InterPro" id="IPR018060">
    <property type="entry name" value="HTH_AraC"/>
</dbReference>
<dbReference type="AlphaFoldDB" id="A0A1E5T0S9"/>
<keyword evidence="1" id="KW-0805">Transcription regulation</keyword>
<feature type="transmembrane region" description="Helical" evidence="4">
    <location>
        <begin position="169"/>
        <end position="189"/>
    </location>
</feature>
<dbReference type="Gene3D" id="1.10.10.60">
    <property type="entry name" value="Homeodomain-like"/>
    <property type="match status" value="2"/>
</dbReference>
<proteinExistence type="predicted"/>
<feature type="transmembrane region" description="Helical" evidence="4">
    <location>
        <begin position="195"/>
        <end position="215"/>
    </location>
</feature>
<dbReference type="PANTHER" id="PTHR43280:SF29">
    <property type="entry name" value="ARAC-FAMILY TRANSCRIPTIONAL REGULATOR"/>
    <property type="match status" value="1"/>
</dbReference>
<dbReference type="PROSITE" id="PS00041">
    <property type="entry name" value="HTH_ARAC_FAMILY_1"/>
    <property type="match status" value="1"/>
</dbReference>
<feature type="domain" description="HTH araC/xylS-type" evidence="5">
    <location>
        <begin position="246"/>
        <end position="347"/>
    </location>
</feature>
<comment type="caution">
    <text evidence="6">The sequence shown here is derived from an EMBL/GenBank/DDBJ whole genome shotgun (WGS) entry which is preliminary data.</text>
</comment>
<reference evidence="6 7" key="1">
    <citation type="submission" date="2016-08" db="EMBL/GenBank/DDBJ databases">
        <title>Draft genome of Fabibacter sp. strain SK-8.</title>
        <authorList>
            <person name="Wong S.-K."/>
            <person name="Hamasaki K."/>
            <person name="Yoshizawa S."/>
        </authorList>
    </citation>
    <scope>NUCLEOTIDE SEQUENCE [LARGE SCALE GENOMIC DNA]</scope>
    <source>
        <strain evidence="6 7">SK-8</strain>
    </source>
</reference>
<dbReference type="Proteomes" id="UP000095552">
    <property type="component" value="Unassembled WGS sequence"/>
</dbReference>
<dbReference type="SMART" id="SM00342">
    <property type="entry name" value="HTH_ARAC"/>
    <property type="match status" value="1"/>
</dbReference>
<feature type="transmembrane region" description="Helical" evidence="4">
    <location>
        <begin position="38"/>
        <end position="61"/>
    </location>
</feature>
<evidence type="ECO:0000256" key="2">
    <source>
        <dbReference type="ARBA" id="ARBA00023125"/>
    </source>
</evidence>
<sequence length="349" mass="40244">MSLEDQMLFFFSAIGAFNGLFLSLYFGVFTKQKSRSSYFLAGLLFVLSVRVAKSVFMTFVPGISSDFIQVGLSACLLIGPFLYYYVLSALGKEKSNSKWIWHTLPIVVAMIVVGYYFPYREHRYLWQRKIDGYLAWFLFTQWLAYIIISARVARDAFKRVFSKANSDNIDFWLVNLIICMAIIWLAYFTNGYTSYIVGALSFSFTLYLSILIWVFKKRDKVLFFEAPKKYANKKIDAAQSKDLMPSIVSEFKEQKAHHNPSLKLSDLANKLAVPPHYLSQYLNDNLNKNFSTLVNEYRIEDATQMIGEYTHLTLEAIGYECGFKSNSAFYNAFKKFKGITPAQYKKSIS</sequence>
<evidence type="ECO:0000313" key="6">
    <source>
        <dbReference type="EMBL" id="OEK04955.1"/>
    </source>
</evidence>
<keyword evidence="4" id="KW-1133">Transmembrane helix</keyword>
<dbReference type="OrthoDB" id="5492415at2"/>
<protein>
    <recommendedName>
        <fullName evidence="5">HTH araC/xylS-type domain-containing protein</fullName>
    </recommendedName>
</protein>
<feature type="transmembrane region" description="Helical" evidence="4">
    <location>
        <begin position="99"/>
        <end position="118"/>
    </location>
</feature>
<dbReference type="PANTHER" id="PTHR43280">
    <property type="entry name" value="ARAC-FAMILY TRANSCRIPTIONAL REGULATOR"/>
    <property type="match status" value="1"/>
</dbReference>
<feature type="transmembrane region" description="Helical" evidence="4">
    <location>
        <begin position="130"/>
        <end position="148"/>
    </location>
</feature>
<dbReference type="STRING" id="1563681.BFP71_16115"/>
<dbReference type="GO" id="GO:0003700">
    <property type="term" value="F:DNA-binding transcription factor activity"/>
    <property type="evidence" value="ECO:0007669"/>
    <property type="project" value="InterPro"/>
</dbReference>
<accession>A0A1E5T0S9</accession>
<dbReference type="EMBL" id="MDGQ01000005">
    <property type="protein sequence ID" value="OEK04955.1"/>
    <property type="molecule type" value="Genomic_DNA"/>
</dbReference>
<organism evidence="6 7">
    <name type="scientific">Roseivirga misakiensis</name>
    <dbReference type="NCBI Taxonomy" id="1563681"/>
    <lineage>
        <taxon>Bacteria</taxon>
        <taxon>Pseudomonadati</taxon>
        <taxon>Bacteroidota</taxon>
        <taxon>Cytophagia</taxon>
        <taxon>Cytophagales</taxon>
        <taxon>Roseivirgaceae</taxon>
        <taxon>Roseivirga</taxon>
    </lineage>
</organism>
<evidence type="ECO:0000256" key="3">
    <source>
        <dbReference type="ARBA" id="ARBA00023163"/>
    </source>
</evidence>
<feature type="transmembrane region" description="Helical" evidence="4">
    <location>
        <begin position="67"/>
        <end position="87"/>
    </location>
</feature>
<dbReference type="InterPro" id="IPR018062">
    <property type="entry name" value="HTH_AraC-typ_CS"/>
</dbReference>
<dbReference type="GO" id="GO:0043565">
    <property type="term" value="F:sequence-specific DNA binding"/>
    <property type="evidence" value="ECO:0007669"/>
    <property type="project" value="InterPro"/>
</dbReference>
<evidence type="ECO:0000259" key="5">
    <source>
        <dbReference type="PROSITE" id="PS01124"/>
    </source>
</evidence>
<keyword evidence="2" id="KW-0238">DNA-binding</keyword>
<dbReference type="RefSeq" id="WP_069836459.1">
    <property type="nucleotide sequence ID" value="NZ_MDGQ01000005.1"/>
</dbReference>
<evidence type="ECO:0000256" key="1">
    <source>
        <dbReference type="ARBA" id="ARBA00023015"/>
    </source>
</evidence>
<dbReference type="InterPro" id="IPR009057">
    <property type="entry name" value="Homeodomain-like_sf"/>
</dbReference>
<keyword evidence="7" id="KW-1185">Reference proteome</keyword>
<dbReference type="SUPFAM" id="SSF46689">
    <property type="entry name" value="Homeodomain-like"/>
    <property type="match status" value="1"/>
</dbReference>
<gene>
    <name evidence="6" type="ORF">BFP71_16115</name>
</gene>
<keyword evidence="3" id="KW-0804">Transcription</keyword>